<evidence type="ECO:0000313" key="2">
    <source>
        <dbReference type="EMBL" id="HDD44601.1"/>
    </source>
</evidence>
<dbReference type="Pfam" id="PF01370">
    <property type="entry name" value="Epimerase"/>
    <property type="match status" value="1"/>
</dbReference>
<dbReference type="InterPro" id="IPR001509">
    <property type="entry name" value="Epimerase_deHydtase"/>
</dbReference>
<evidence type="ECO:0000259" key="1">
    <source>
        <dbReference type="Pfam" id="PF01370"/>
    </source>
</evidence>
<name>A0A7C0Y536_DESA2</name>
<organism evidence="2">
    <name type="scientific">Desulfofervidus auxilii</name>
    <dbReference type="NCBI Taxonomy" id="1621989"/>
    <lineage>
        <taxon>Bacteria</taxon>
        <taxon>Pseudomonadati</taxon>
        <taxon>Thermodesulfobacteriota</taxon>
        <taxon>Candidatus Desulfofervidia</taxon>
        <taxon>Candidatus Desulfofervidales</taxon>
        <taxon>Candidatus Desulfofervidaceae</taxon>
        <taxon>Candidatus Desulfofervidus</taxon>
    </lineage>
</organism>
<reference evidence="2" key="1">
    <citation type="journal article" date="2020" name="mSystems">
        <title>Genome- and Community-Level Interaction Insights into Carbon Utilization and Element Cycling Functions of Hydrothermarchaeota in Hydrothermal Sediment.</title>
        <authorList>
            <person name="Zhou Z."/>
            <person name="Liu Y."/>
            <person name="Xu W."/>
            <person name="Pan J."/>
            <person name="Luo Z.H."/>
            <person name="Li M."/>
        </authorList>
    </citation>
    <scope>NUCLEOTIDE SEQUENCE [LARGE SCALE GENOMIC DNA]</scope>
    <source>
        <strain evidence="2">HyVt-233</strain>
    </source>
</reference>
<dbReference type="Proteomes" id="UP000886289">
    <property type="component" value="Unassembled WGS sequence"/>
</dbReference>
<dbReference type="InterPro" id="IPR036291">
    <property type="entry name" value="NAD(P)-bd_dom_sf"/>
</dbReference>
<comment type="caution">
    <text evidence="2">The sequence shown here is derived from an EMBL/GenBank/DDBJ whole genome shotgun (WGS) entry which is preliminary data.</text>
</comment>
<dbReference type="EMBL" id="DRBS01000260">
    <property type="protein sequence ID" value="HDD44601.1"/>
    <property type="molecule type" value="Genomic_DNA"/>
</dbReference>
<dbReference type="PANTHER" id="PTHR43245">
    <property type="entry name" value="BIFUNCTIONAL POLYMYXIN RESISTANCE PROTEIN ARNA"/>
    <property type="match status" value="1"/>
</dbReference>
<dbReference type="SUPFAM" id="SSF51735">
    <property type="entry name" value="NAD(P)-binding Rossmann-fold domains"/>
    <property type="match status" value="1"/>
</dbReference>
<dbReference type="PANTHER" id="PTHR43245:SF23">
    <property type="entry name" value="NAD(P)-BINDING DOMAIN-CONTAINING PROTEIN"/>
    <property type="match status" value="1"/>
</dbReference>
<protein>
    <submittedName>
        <fullName evidence="2">SDR family oxidoreductase</fullName>
    </submittedName>
</protein>
<sequence length="340" mass="38712">MKVLITGGGGYIGSVLTQILLERGYKVKVLDRFFFGIETLKNVLKNKNLEIVKDDIRWCKEDVLKGVDAVIDMAALSNDPSGELNPKKTWEINHKGRVRIANLAKKQGVKRYIFPSSCSVYGFQNEIVDERSPTNPLTTYAKANLEAEKDILTLKDDNFTVVILRQATVYGYSPRMRFDLAINGMVLGFYKNKKIPILRDGTQWRPFVHIKDTSHAMILALEADKHLINGEIFNVGSNEQNYQIFSLAKMVAEAIGIPFEYEWYGLPDHRSYKVNFDKIAKVLGFKPEYTPKDGAVEVYEALKNGKVSPDDPKTITVKWYKQLLEMQRILKEIEINGVIL</sequence>
<dbReference type="AlphaFoldDB" id="A0A7C0Y536"/>
<feature type="domain" description="NAD-dependent epimerase/dehydratase" evidence="1">
    <location>
        <begin position="3"/>
        <end position="236"/>
    </location>
</feature>
<proteinExistence type="predicted"/>
<gene>
    <name evidence="2" type="ORF">ENG63_07065</name>
</gene>
<dbReference type="Gene3D" id="3.40.50.720">
    <property type="entry name" value="NAD(P)-binding Rossmann-like Domain"/>
    <property type="match status" value="1"/>
</dbReference>
<dbReference type="InterPro" id="IPR050177">
    <property type="entry name" value="Lipid_A_modif_metabolic_enz"/>
</dbReference>
<dbReference type="CDD" id="cd08946">
    <property type="entry name" value="SDR_e"/>
    <property type="match status" value="1"/>
</dbReference>
<accession>A0A7C0Y536</accession>